<dbReference type="EMBL" id="JAWDJW010000647">
    <property type="protein sequence ID" value="KAK3080269.1"/>
    <property type="molecule type" value="Genomic_DNA"/>
</dbReference>
<name>A0ACC3DU51_9PEZI</name>
<accession>A0ACC3DU51</accession>
<reference evidence="1" key="1">
    <citation type="submission" date="2024-09" db="EMBL/GenBank/DDBJ databases">
        <title>Black Yeasts Isolated from many extreme environments.</title>
        <authorList>
            <person name="Coleine C."/>
            <person name="Stajich J.E."/>
            <person name="Selbmann L."/>
        </authorList>
    </citation>
    <scope>NUCLEOTIDE SEQUENCE</scope>
    <source>
        <strain evidence="1">CCFEE 5737</strain>
    </source>
</reference>
<evidence type="ECO:0000313" key="2">
    <source>
        <dbReference type="Proteomes" id="UP001186974"/>
    </source>
</evidence>
<proteinExistence type="predicted"/>
<dbReference type="Proteomes" id="UP001186974">
    <property type="component" value="Unassembled WGS sequence"/>
</dbReference>
<protein>
    <submittedName>
        <fullName evidence="1">Uncharacterized protein</fullName>
    </submittedName>
</protein>
<comment type="caution">
    <text evidence="1">The sequence shown here is derived from an EMBL/GenBank/DDBJ whole genome shotgun (WGS) entry which is preliminary data.</text>
</comment>
<keyword evidence="2" id="KW-1185">Reference proteome</keyword>
<sequence length="309" mass="35215">MAETYDHNKHPVRHDRARINGLRMHYITAGTGPPLLLLHGTPKTHFYWYRLVPLLTPHFSVVAPDLRGFGATDKPPASEGYDCGTNAVDMAALMTHLGHDKFHLHGEDRGAEYAYAVAGTYRERILSLSFAEMLLSGLGLDEMTFFTAENVSAQYEQRGVWNWHIPFFYLPHVPEMLIQGKEREFWEFFMRQECYDTTALEPRAVDEWIGCVKSPGGLRGVLETYRSAFKNAEVNRKLAERKLMCRIMTIGAPEFFGPLVKGQMEKVSEGVERGEVFERCGHSLALEKPERLARCLREFMLGQTVEGNE</sequence>
<gene>
    <name evidence="1" type="ORF">LTS18_002682</name>
</gene>
<evidence type="ECO:0000313" key="1">
    <source>
        <dbReference type="EMBL" id="KAK3080269.1"/>
    </source>
</evidence>
<organism evidence="1 2">
    <name type="scientific">Coniosporium uncinatum</name>
    <dbReference type="NCBI Taxonomy" id="93489"/>
    <lineage>
        <taxon>Eukaryota</taxon>
        <taxon>Fungi</taxon>
        <taxon>Dikarya</taxon>
        <taxon>Ascomycota</taxon>
        <taxon>Pezizomycotina</taxon>
        <taxon>Dothideomycetes</taxon>
        <taxon>Dothideomycetes incertae sedis</taxon>
        <taxon>Coniosporium</taxon>
    </lineage>
</organism>